<comment type="caution">
    <text evidence="1">The sequence shown here is derived from an EMBL/GenBank/DDBJ whole genome shotgun (WGS) entry which is preliminary data.</text>
</comment>
<protein>
    <submittedName>
        <fullName evidence="1">Uncharacterized protein</fullName>
    </submittedName>
</protein>
<reference evidence="1" key="1">
    <citation type="journal article" date="2023" name="Mol. Phylogenet. Evol.">
        <title>Genome-scale phylogeny and comparative genomics of the fungal order Sordariales.</title>
        <authorList>
            <person name="Hensen N."/>
            <person name="Bonometti L."/>
            <person name="Westerberg I."/>
            <person name="Brannstrom I.O."/>
            <person name="Guillou S."/>
            <person name="Cros-Aarteil S."/>
            <person name="Calhoun S."/>
            <person name="Haridas S."/>
            <person name="Kuo A."/>
            <person name="Mondo S."/>
            <person name="Pangilinan J."/>
            <person name="Riley R."/>
            <person name="LaButti K."/>
            <person name="Andreopoulos B."/>
            <person name="Lipzen A."/>
            <person name="Chen C."/>
            <person name="Yan M."/>
            <person name="Daum C."/>
            <person name="Ng V."/>
            <person name="Clum A."/>
            <person name="Steindorff A."/>
            <person name="Ohm R.A."/>
            <person name="Martin F."/>
            <person name="Silar P."/>
            <person name="Natvig D.O."/>
            <person name="Lalanne C."/>
            <person name="Gautier V."/>
            <person name="Ament-Velasquez S.L."/>
            <person name="Kruys A."/>
            <person name="Hutchinson M.I."/>
            <person name="Powell A.J."/>
            <person name="Barry K."/>
            <person name="Miller A.N."/>
            <person name="Grigoriev I.V."/>
            <person name="Debuchy R."/>
            <person name="Gladieux P."/>
            <person name="Hiltunen Thoren M."/>
            <person name="Johannesson H."/>
        </authorList>
    </citation>
    <scope>NUCLEOTIDE SEQUENCE</scope>
    <source>
        <strain evidence="1">CBS 168.71</strain>
    </source>
</reference>
<name>A0AAE0HIQ7_9PEZI</name>
<dbReference type="AlphaFoldDB" id="A0AAE0HIQ7"/>
<dbReference type="GeneID" id="87840372"/>
<sequence length="87" mass="9884">MEYNPVHLGVRMALVLFLQSRTQSFHCQHLHLEFGHFCPGGGTLALGRPLKRQKKQQMQPRLRPWLIAPFRAGRTAARCPAVSSFVC</sequence>
<organism evidence="1 2">
    <name type="scientific">Chaetomium fimeti</name>
    <dbReference type="NCBI Taxonomy" id="1854472"/>
    <lineage>
        <taxon>Eukaryota</taxon>
        <taxon>Fungi</taxon>
        <taxon>Dikarya</taxon>
        <taxon>Ascomycota</taxon>
        <taxon>Pezizomycotina</taxon>
        <taxon>Sordariomycetes</taxon>
        <taxon>Sordariomycetidae</taxon>
        <taxon>Sordariales</taxon>
        <taxon>Chaetomiaceae</taxon>
        <taxon>Chaetomium</taxon>
    </lineage>
</organism>
<evidence type="ECO:0000313" key="2">
    <source>
        <dbReference type="Proteomes" id="UP001278766"/>
    </source>
</evidence>
<dbReference type="EMBL" id="JAUEPN010000003">
    <property type="protein sequence ID" value="KAK3296937.1"/>
    <property type="molecule type" value="Genomic_DNA"/>
</dbReference>
<evidence type="ECO:0000313" key="1">
    <source>
        <dbReference type="EMBL" id="KAK3296937.1"/>
    </source>
</evidence>
<dbReference type="RefSeq" id="XP_062660451.1">
    <property type="nucleotide sequence ID" value="XM_062803424.1"/>
</dbReference>
<keyword evidence="2" id="KW-1185">Reference proteome</keyword>
<dbReference type="Proteomes" id="UP001278766">
    <property type="component" value="Unassembled WGS sequence"/>
</dbReference>
<reference evidence="1" key="2">
    <citation type="submission" date="2023-06" db="EMBL/GenBank/DDBJ databases">
        <authorList>
            <consortium name="Lawrence Berkeley National Laboratory"/>
            <person name="Haridas S."/>
            <person name="Hensen N."/>
            <person name="Bonometti L."/>
            <person name="Westerberg I."/>
            <person name="Brannstrom I.O."/>
            <person name="Guillou S."/>
            <person name="Cros-Aarteil S."/>
            <person name="Calhoun S."/>
            <person name="Kuo A."/>
            <person name="Mondo S."/>
            <person name="Pangilinan J."/>
            <person name="Riley R."/>
            <person name="Labutti K."/>
            <person name="Andreopoulos B."/>
            <person name="Lipzen A."/>
            <person name="Chen C."/>
            <person name="Yanf M."/>
            <person name="Daum C."/>
            <person name="Ng V."/>
            <person name="Clum A."/>
            <person name="Steindorff A."/>
            <person name="Ohm R."/>
            <person name="Martin F."/>
            <person name="Silar P."/>
            <person name="Natvig D."/>
            <person name="Lalanne C."/>
            <person name="Gautier V."/>
            <person name="Ament-Velasquez S.L."/>
            <person name="Kruys A."/>
            <person name="Hutchinson M.I."/>
            <person name="Powell A.J."/>
            <person name="Barry K."/>
            <person name="Miller A.N."/>
            <person name="Grigoriev I.V."/>
            <person name="Debuchy R."/>
            <person name="Gladieux P."/>
            <person name="Thoren M.H."/>
            <person name="Johannesson H."/>
        </authorList>
    </citation>
    <scope>NUCLEOTIDE SEQUENCE</scope>
    <source>
        <strain evidence="1">CBS 168.71</strain>
    </source>
</reference>
<proteinExistence type="predicted"/>
<gene>
    <name evidence="1" type="ORF">B0H64DRAFT_390766</name>
</gene>
<accession>A0AAE0HIQ7</accession>